<protein>
    <submittedName>
        <fullName evidence="3">Phage C domain containing protein</fullName>
    </submittedName>
</protein>
<evidence type="ECO:0000313" key="4">
    <source>
        <dbReference type="Proteomes" id="UP000737391"/>
    </source>
</evidence>
<sequence>MPSRKSQSKNASQGETISRSTETQSGSSFAREVQTECERLAEQIARLPATVLERLSQTEEILSDGQSHSYAESDYTAQLQKADFEIQRKEATIRQLRAELDAHKLEMQKLRAKEQSLRDFMHESDSYPEVSEHEVVSAFVGLRQKVQKLVSSRMYRMEGKQLCTESKTFIVSKDLSDVWNNATQANRKLMLRSFVYQRLADEILAYEFFGILESKSEDDVAYSKTDNVFTGLSHFERFLVKNEVSNDIVTKWRLSTMKSIEAIGMAKGPFGKALARQMYDDFAPFIVDEATREDKEKLLEGFMELCDKAYFLRLLMRKSKNNYQCRSSSLGIPVEGSDHWADVFGELEGTRSGRNTVVLTLFGVLVAQPGNCTNELRILEKAQIIVRRS</sequence>
<accession>A0A9P5EB57</accession>
<evidence type="ECO:0000256" key="1">
    <source>
        <dbReference type="SAM" id="Coils"/>
    </source>
</evidence>
<feature type="region of interest" description="Disordered" evidence="2">
    <location>
        <begin position="1"/>
        <end position="33"/>
    </location>
</feature>
<gene>
    <name evidence="3" type="ORF">FAGAP_499</name>
</gene>
<evidence type="ECO:0000256" key="2">
    <source>
        <dbReference type="SAM" id="MobiDB-lite"/>
    </source>
</evidence>
<feature type="coiled-coil region" evidence="1">
    <location>
        <begin position="79"/>
        <end position="113"/>
    </location>
</feature>
<keyword evidence="4" id="KW-1185">Reference proteome</keyword>
<organism evidence="3 4">
    <name type="scientific">Fusarium agapanthi</name>
    <dbReference type="NCBI Taxonomy" id="1803897"/>
    <lineage>
        <taxon>Eukaryota</taxon>
        <taxon>Fungi</taxon>
        <taxon>Dikarya</taxon>
        <taxon>Ascomycota</taxon>
        <taxon>Pezizomycotina</taxon>
        <taxon>Sordariomycetes</taxon>
        <taxon>Hypocreomycetidae</taxon>
        <taxon>Hypocreales</taxon>
        <taxon>Nectriaceae</taxon>
        <taxon>Fusarium</taxon>
        <taxon>Fusarium fujikuroi species complex</taxon>
    </lineage>
</organism>
<evidence type="ECO:0000313" key="3">
    <source>
        <dbReference type="EMBL" id="KAF4503345.1"/>
    </source>
</evidence>
<comment type="caution">
    <text evidence="3">The sequence shown here is derived from an EMBL/GenBank/DDBJ whole genome shotgun (WGS) entry which is preliminary data.</text>
</comment>
<keyword evidence="1" id="KW-0175">Coiled coil</keyword>
<name>A0A9P5EB57_9HYPO</name>
<feature type="compositionally biased region" description="Polar residues" evidence="2">
    <location>
        <begin position="1"/>
        <end position="28"/>
    </location>
</feature>
<dbReference type="Proteomes" id="UP000737391">
    <property type="component" value="Unassembled WGS sequence"/>
</dbReference>
<dbReference type="OrthoDB" id="5393537at2759"/>
<dbReference type="AlphaFoldDB" id="A0A9P5EB57"/>
<dbReference type="EMBL" id="LUFC02000028">
    <property type="protein sequence ID" value="KAF4503345.1"/>
    <property type="molecule type" value="Genomic_DNA"/>
</dbReference>
<reference evidence="3" key="1">
    <citation type="submission" date="2020-01" db="EMBL/GenBank/DDBJ databases">
        <title>Identification and distribution of gene clusters putatively required for synthesis of sphingolipid metabolism inhibitors in phylogenetically diverse species of the filamentous fungus Fusarium.</title>
        <authorList>
            <person name="Kim H.-S."/>
            <person name="Busman M."/>
            <person name="Brown D.W."/>
            <person name="Divon H."/>
            <person name="Uhlig S."/>
            <person name="Proctor R.H."/>
        </authorList>
    </citation>
    <scope>NUCLEOTIDE SEQUENCE</scope>
    <source>
        <strain evidence="3">NRRL 31653</strain>
    </source>
</reference>
<proteinExistence type="predicted"/>